<name>A0A1G8JX68_9BACI</name>
<dbReference type="SUPFAM" id="SSF56112">
    <property type="entry name" value="Protein kinase-like (PK-like)"/>
    <property type="match status" value="1"/>
</dbReference>
<dbReference type="InterPro" id="IPR011009">
    <property type="entry name" value="Kinase-like_dom_sf"/>
</dbReference>
<dbReference type="PANTHER" id="PTHR39179">
    <property type="entry name" value="SPORE COAT PROTEIN I"/>
    <property type="match status" value="1"/>
</dbReference>
<dbReference type="EMBL" id="FNDK01000038">
    <property type="protein sequence ID" value="SDI35796.1"/>
    <property type="molecule type" value="Genomic_DNA"/>
</dbReference>
<reference evidence="1 2" key="1">
    <citation type="submission" date="2016-10" db="EMBL/GenBank/DDBJ databases">
        <authorList>
            <person name="de Groot N.N."/>
        </authorList>
    </citation>
    <scope>NUCLEOTIDE SEQUENCE [LARGE SCALE GENOMIC DNA]</scope>
    <source>
        <strain evidence="1 2">DSM 21632</strain>
    </source>
</reference>
<dbReference type="GO" id="GO:0042601">
    <property type="term" value="C:endospore-forming forespore"/>
    <property type="evidence" value="ECO:0007669"/>
    <property type="project" value="TreeGrafter"/>
</dbReference>
<dbReference type="Proteomes" id="UP000199163">
    <property type="component" value="Unassembled WGS sequence"/>
</dbReference>
<dbReference type="STRING" id="568899.SAMN05192534_13818"/>
<keyword evidence="1" id="KW-0167">Capsid protein</keyword>
<keyword evidence="1" id="KW-0946">Virion</keyword>
<dbReference type="Gene3D" id="3.30.200.20">
    <property type="entry name" value="Phosphorylase Kinase, domain 1"/>
    <property type="match status" value="1"/>
</dbReference>
<gene>
    <name evidence="1" type="ORF">SAMN05192534_13818</name>
</gene>
<organism evidence="1 2">
    <name type="scientific">Alteribacillus persepolensis</name>
    <dbReference type="NCBI Taxonomy" id="568899"/>
    <lineage>
        <taxon>Bacteria</taxon>
        <taxon>Bacillati</taxon>
        <taxon>Bacillota</taxon>
        <taxon>Bacilli</taxon>
        <taxon>Bacillales</taxon>
        <taxon>Bacillaceae</taxon>
        <taxon>Alteribacillus</taxon>
    </lineage>
</organism>
<dbReference type="PANTHER" id="PTHR39179:SF3">
    <property type="entry name" value="COTS-RELATED PROTEIN"/>
    <property type="match status" value="1"/>
</dbReference>
<dbReference type="AlphaFoldDB" id="A0A1G8JX68"/>
<sequence>MKGNIANVLQRYPIQPVQMELYDKVAKVEAAEGIFALKETQLNNEQAERFLQTLRFFEKQQMNTVLPVLGTTYQEWCVIDDDRLYYLTPWKQSCAFKRHESAYFKTLAIFHRSTEYKEAVPESIWEEQGKLLKKERDQQLLQLEAYADQIEKKHYYSPFELSFLMHFPLLYQCHKDSLTWYEKWESAAYEEKGIRVVRCHGSPSPDHMVLDERNNYQFINLEQTADGHPLYDVSWLYRSCMQERMWDTVQAYPWVKTYHHHFPLKRGEDALLKSQLLNESFLYPFLATASKRKLYDEHTFTFQLEEHIWMMEKIKQDLDTWPSFLDEKENT</sequence>
<evidence type="ECO:0000313" key="1">
    <source>
        <dbReference type="EMBL" id="SDI35796.1"/>
    </source>
</evidence>
<keyword evidence="2" id="KW-1185">Reference proteome</keyword>
<protein>
    <submittedName>
        <fullName evidence="1">Spore coat protein YsxE</fullName>
    </submittedName>
</protein>
<dbReference type="Gene3D" id="3.90.1200.10">
    <property type="match status" value="1"/>
</dbReference>
<proteinExistence type="predicted"/>
<dbReference type="InterPro" id="IPR047175">
    <property type="entry name" value="CotS-like"/>
</dbReference>
<evidence type="ECO:0000313" key="2">
    <source>
        <dbReference type="Proteomes" id="UP000199163"/>
    </source>
</evidence>
<accession>A0A1G8JX68</accession>
<dbReference type="RefSeq" id="WP_091276724.1">
    <property type="nucleotide sequence ID" value="NZ_FNDK01000038.1"/>
</dbReference>